<protein>
    <submittedName>
        <fullName evidence="3 4">Uncharacterized protein LOC106057992</fullName>
    </submittedName>
</protein>
<dbReference type="Pfam" id="PF07801">
    <property type="entry name" value="DUF1647"/>
    <property type="match status" value="1"/>
</dbReference>
<dbReference type="RefSeq" id="XP_055872906.1">
    <property type="nucleotide sequence ID" value="XM_056016931.1"/>
</dbReference>
<name>A0A9W2ZD68_BIOGL</name>
<dbReference type="GeneID" id="106057992"/>
<sequence>MNKKKTLSYGLFVISSIVLLRYAYKFTHNEITRSQEVSHNQQQTNREDSGAGSARIFQQHQPFNLENLSPLNNVIQSSDLQMSTSHQPATFNNSSLDSAASNLYGPFLNTSQLIQALVESLKSKLAVSDPKVVVKNIEKKCQAMRIEYNDSCNDAERICPQKVLPENLKARIEQLVLRDSLQISEEYRNAIRNMTDEISGYHDIIIVGGLSSNHYREAQSLMKHVHEELFPVLKNFSFVVYNLGLTEEEASKVRQHCRCQFVRFPFERFPPHFKTLKCFGFKPTLVRALIEKANIVLWTDTVFKISRNITTVIDRARTMGIQQMYLPTNYPNPSHTLEQTFHFFGDSPCAHMAFNQVAGGFGIYHNELLTKRAILDPWYACALKAECTCPVDQRKVQRCPYPYSTKKIGLCQRNDQSSMTLILSKLFRENYFDFVINLNRFNPKSKIPAFYNYFEEIENKTKVNIN</sequence>
<dbReference type="OMA" id="RCIVISF"/>
<organism evidence="2 4">
    <name type="scientific">Biomphalaria glabrata</name>
    <name type="common">Bloodfluke planorb</name>
    <name type="synonym">Freshwater snail</name>
    <dbReference type="NCBI Taxonomy" id="6526"/>
    <lineage>
        <taxon>Eukaryota</taxon>
        <taxon>Metazoa</taxon>
        <taxon>Spiralia</taxon>
        <taxon>Lophotrochozoa</taxon>
        <taxon>Mollusca</taxon>
        <taxon>Gastropoda</taxon>
        <taxon>Heterobranchia</taxon>
        <taxon>Euthyneura</taxon>
        <taxon>Panpulmonata</taxon>
        <taxon>Hygrophila</taxon>
        <taxon>Lymnaeoidea</taxon>
        <taxon>Planorbidae</taxon>
        <taxon>Biomphalaria</taxon>
    </lineage>
</organism>
<dbReference type="PANTHER" id="PTHR31389:SF4">
    <property type="entry name" value="LD39211P"/>
    <property type="match status" value="1"/>
</dbReference>
<dbReference type="AlphaFoldDB" id="A0A9W2ZD68"/>
<accession>A0A9W2ZD68</accession>
<proteinExistence type="predicted"/>
<dbReference type="Proteomes" id="UP001165740">
    <property type="component" value="Chromosome 18"/>
</dbReference>
<keyword evidence="1" id="KW-1133">Transmembrane helix</keyword>
<keyword evidence="1" id="KW-0472">Membrane</keyword>
<dbReference type="PANTHER" id="PTHR31389">
    <property type="entry name" value="LD39211P"/>
    <property type="match status" value="1"/>
</dbReference>
<evidence type="ECO:0000256" key="1">
    <source>
        <dbReference type="SAM" id="Phobius"/>
    </source>
</evidence>
<feature type="transmembrane region" description="Helical" evidence="1">
    <location>
        <begin position="7"/>
        <end position="24"/>
    </location>
</feature>
<evidence type="ECO:0000313" key="3">
    <source>
        <dbReference type="RefSeq" id="XP_055872905.1"/>
    </source>
</evidence>
<dbReference type="OrthoDB" id="5954868at2759"/>
<evidence type="ECO:0000313" key="4">
    <source>
        <dbReference type="RefSeq" id="XP_055872906.1"/>
    </source>
</evidence>
<keyword evidence="1" id="KW-0812">Transmembrane</keyword>
<keyword evidence="2" id="KW-1185">Reference proteome</keyword>
<reference evidence="3 4" key="1">
    <citation type="submission" date="2025-04" db="UniProtKB">
        <authorList>
            <consortium name="RefSeq"/>
        </authorList>
    </citation>
    <scope>IDENTIFICATION</scope>
</reference>
<dbReference type="RefSeq" id="XP_055872905.1">
    <property type="nucleotide sequence ID" value="XM_056016930.1"/>
</dbReference>
<gene>
    <name evidence="3 4" type="primary">LOC106057992</name>
</gene>
<dbReference type="InterPro" id="IPR012444">
    <property type="entry name" value="DUF1647"/>
</dbReference>
<evidence type="ECO:0000313" key="2">
    <source>
        <dbReference type="Proteomes" id="UP001165740"/>
    </source>
</evidence>